<evidence type="ECO:0000313" key="9">
    <source>
        <dbReference type="EMBL" id="RKQ63981.1"/>
    </source>
</evidence>
<evidence type="ECO:0000256" key="3">
    <source>
        <dbReference type="ARBA" id="ARBA00022801"/>
    </source>
</evidence>
<evidence type="ECO:0000256" key="6">
    <source>
        <dbReference type="PIRSR" id="PIRSR604808-2"/>
    </source>
</evidence>
<feature type="active site" description="Proton acceptor" evidence="5">
    <location>
        <position position="250"/>
    </location>
</feature>
<dbReference type="PANTHER" id="PTHR43250:SF2">
    <property type="entry name" value="EXODEOXYRIBONUCLEASE III"/>
    <property type="match status" value="1"/>
</dbReference>
<organism evidence="9 10">
    <name type="scientific">Thermovibrio guaymasensis</name>
    <dbReference type="NCBI Taxonomy" id="240167"/>
    <lineage>
        <taxon>Bacteria</taxon>
        <taxon>Pseudomonadati</taxon>
        <taxon>Aquificota</taxon>
        <taxon>Aquificia</taxon>
        <taxon>Desulfurobacteriales</taxon>
        <taxon>Desulfurobacteriaceae</taxon>
        <taxon>Thermovibrio</taxon>
    </lineage>
</organism>
<feature type="binding site" evidence="6">
    <location>
        <position position="250"/>
    </location>
    <ligand>
        <name>Mg(2+)</name>
        <dbReference type="ChEBI" id="CHEBI:18420"/>
        <label>1</label>
    </ligand>
</feature>
<dbReference type="InterPro" id="IPR004808">
    <property type="entry name" value="AP_endonuc_1"/>
</dbReference>
<dbReference type="PANTHER" id="PTHR43250">
    <property type="entry name" value="EXODEOXYRIBONUCLEASE III"/>
    <property type="match status" value="1"/>
</dbReference>
<dbReference type="InterPro" id="IPR037493">
    <property type="entry name" value="ExoIII-like"/>
</dbReference>
<feature type="binding site" evidence="6">
    <location>
        <position position="35"/>
    </location>
    <ligand>
        <name>Mg(2+)</name>
        <dbReference type="ChEBI" id="CHEBI:18420"/>
        <label>1</label>
    </ligand>
</feature>
<dbReference type="GO" id="GO:0046872">
    <property type="term" value="F:metal ion binding"/>
    <property type="evidence" value="ECO:0007669"/>
    <property type="project" value="UniProtKB-KW"/>
</dbReference>
<keyword evidence="2 6" id="KW-0479">Metal-binding</keyword>
<feature type="domain" description="Endonuclease/exonuclease/phosphatase" evidence="8">
    <location>
        <begin position="5"/>
        <end position="250"/>
    </location>
</feature>
<sequence>MLRVATWNVNSIRVRRDLVINWIKSKGINCAGFQEVKVEPSLYPFRSFKKVGYGCYVHSQKAYNGVAVCTDIEPKEVIKGWPDGEEDEKRIITVKFPNFSLVNVYVPRGGVKGTERHAYKIYFLTKLKLFLEENFSPEDLLIVLGDFNVALTEIDVYDPEIWRGRVGFMEDEREALKELLSFGLYNLFRNFHPDEKKYTWWDIETGTFSRNQGLRIDYIFVTKPLLERAVECDIDVEPRKRKGKILPSDHAPVYATFDLKGGR</sequence>
<dbReference type="NCBIfam" id="TIGR00633">
    <property type="entry name" value="xth"/>
    <property type="match status" value="1"/>
</dbReference>
<feature type="binding site" evidence="6">
    <location>
        <position position="8"/>
    </location>
    <ligand>
        <name>Mg(2+)</name>
        <dbReference type="ChEBI" id="CHEBI:18420"/>
        <label>1</label>
    </ligand>
</feature>
<evidence type="ECO:0000259" key="8">
    <source>
        <dbReference type="Pfam" id="PF03372"/>
    </source>
</evidence>
<evidence type="ECO:0000313" key="10">
    <source>
        <dbReference type="Proteomes" id="UP000280881"/>
    </source>
</evidence>
<evidence type="ECO:0000256" key="2">
    <source>
        <dbReference type="ARBA" id="ARBA00022723"/>
    </source>
</evidence>
<dbReference type="Proteomes" id="UP000280881">
    <property type="component" value="Unassembled WGS sequence"/>
</dbReference>
<dbReference type="CDD" id="cd09086">
    <property type="entry name" value="ExoIII-like_AP-endo"/>
    <property type="match status" value="1"/>
</dbReference>
<dbReference type="SUPFAM" id="SSF56219">
    <property type="entry name" value="DNase I-like"/>
    <property type="match status" value="1"/>
</dbReference>
<gene>
    <name evidence="9" type="ORF">C7457_0871</name>
</gene>
<feature type="site" description="Important for catalytic activity" evidence="7">
    <location>
        <position position="217"/>
    </location>
</feature>
<comment type="similarity">
    <text evidence="1">Belongs to the DNA repair enzymes AP/ExoA family.</text>
</comment>
<dbReference type="GO" id="GO:0008311">
    <property type="term" value="F:double-stranded DNA 3'-5' DNA exonuclease activity"/>
    <property type="evidence" value="ECO:0007669"/>
    <property type="project" value="InterPro"/>
</dbReference>
<feature type="site" description="Transition state stabilizer" evidence="7">
    <location>
        <position position="148"/>
    </location>
</feature>
<dbReference type="AlphaFoldDB" id="A0A420W9G7"/>
<reference evidence="9 10" key="1">
    <citation type="submission" date="2018-10" db="EMBL/GenBank/DDBJ databases">
        <title>Genomic Encyclopedia of Type Strains, Phase IV (KMG-IV): sequencing the most valuable type-strain genomes for metagenomic binning, comparative biology and taxonomic classification.</title>
        <authorList>
            <person name="Goeker M."/>
        </authorList>
    </citation>
    <scope>NUCLEOTIDE SEQUENCE [LARGE SCALE GENOMIC DNA]</scope>
    <source>
        <strain evidence="9 10">DSM 15521</strain>
    </source>
</reference>
<dbReference type="NCBIfam" id="TIGR00195">
    <property type="entry name" value="exoDNase_III"/>
    <property type="match status" value="1"/>
</dbReference>
<feature type="active site" description="Proton donor/acceptor" evidence="5">
    <location>
        <position position="146"/>
    </location>
</feature>
<feature type="site" description="Interaction with DNA substrate" evidence="7">
    <location>
        <position position="250"/>
    </location>
</feature>
<feature type="binding site" evidence="6">
    <location>
        <position position="148"/>
    </location>
    <ligand>
        <name>Mg(2+)</name>
        <dbReference type="ChEBI" id="CHEBI:18420"/>
        <label>1</label>
    </ligand>
</feature>
<accession>A0A420W9G7</accession>
<dbReference type="InterPro" id="IPR005135">
    <property type="entry name" value="Endo/exonuclease/phosphatase"/>
</dbReference>
<dbReference type="InterPro" id="IPR036691">
    <property type="entry name" value="Endo/exonu/phosph_ase_sf"/>
</dbReference>
<evidence type="ECO:0000256" key="1">
    <source>
        <dbReference type="ARBA" id="ARBA00007092"/>
    </source>
</evidence>
<evidence type="ECO:0000256" key="5">
    <source>
        <dbReference type="PIRSR" id="PIRSR604808-1"/>
    </source>
</evidence>
<evidence type="ECO:0000256" key="7">
    <source>
        <dbReference type="PIRSR" id="PIRSR604808-3"/>
    </source>
</evidence>
<keyword evidence="3" id="KW-0378">Hydrolase</keyword>
<keyword evidence="6" id="KW-0464">Manganese</keyword>
<keyword evidence="4 6" id="KW-0460">Magnesium</keyword>
<dbReference type="OrthoDB" id="9803914at2"/>
<dbReference type="RefSeq" id="WP_121170346.1">
    <property type="nucleotide sequence ID" value="NZ_RBIE01000001.1"/>
</dbReference>
<proteinExistence type="inferred from homology"/>
<dbReference type="PROSITE" id="PS51435">
    <property type="entry name" value="AP_NUCLEASE_F1_4"/>
    <property type="match status" value="1"/>
</dbReference>
<feature type="binding site" evidence="6">
    <location>
        <position position="249"/>
    </location>
    <ligand>
        <name>Mg(2+)</name>
        <dbReference type="ChEBI" id="CHEBI:18420"/>
        <label>1</label>
    </ligand>
</feature>
<protein>
    <submittedName>
        <fullName evidence="9">Exodeoxyribonuclease-3</fullName>
    </submittedName>
</protein>
<dbReference type="Pfam" id="PF03372">
    <property type="entry name" value="Exo_endo_phos"/>
    <property type="match status" value="1"/>
</dbReference>
<dbReference type="Gene3D" id="3.60.10.10">
    <property type="entry name" value="Endonuclease/exonuclease/phosphatase"/>
    <property type="match status" value="1"/>
</dbReference>
<keyword evidence="10" id="KW-1185">Reference proteome</keyword>
<dbReference type="GO" id="GO:0006281">
    <property type="term" value="P:DNA repair"/>
    <property type="evidence" value="ECO:0007669"/>
    <property type="project" value="InterPro"/>
</dbReference>
<feature type="binding site" evidence="6">
    <location>
        <position position="146"/>
    </location>
    <ligand>
        <name>Mg(2+)</name>
        <dbReference type="ChEBI" id="CHEBI:18420"/>
        <label>1</label>
    </ligand>
</feature>
<evidence type="ECO:0000256" key="4">
    <source>
        <dbReference type="ARBA" id="ARBA00022842"/>
    </source>
</evidence>
<comment type="caution">
    <text evidence="9">The sequence shown here is derived from an EMBL/GenBank/DDBJ whole genome shotgun (WGS) entry which is preliminary data.</text>
</comment>
<comment type="cofactor">
    <cofactor evidence="6">
        <name>Mg(2+)</name>
        <dbReference type="ChEBI" id="CHEBI:18420"/>
    </cofactor>
    <cofactor evidence="6">
        <name>Mn(2+)</name>
        <dbReference type="ChEBI" id="CHEBI:29035"/>
    </cofactor>
    <text evidence="6">Probably binds two magnesium or manganese ions per subunit.</text>
</comment>
<name>A0A420W9G7_9BACT</name>
<feature type="active site" evidence="5">
    <location>
        <position position="105"/>
    </location>
</feature>
<dbReference type="EMBL" id="RBIE01000001">
    <property type="protein sequence ID" value="RKQ63981.1"/>
    <property type="molecule type" value="Genomic_DNA"/>
</dbReference>